<reference evidence="2 3" key="2">
    <citation type="submission" date="2024-07" db="EMBL/GenBank/DDBJ databases">
        <authorList>
            <person name="Akdeniz Z."/>
        </authorList>
    </citation>
    <scope>NUCLEOTIDE SEQUENCE [LARGE SCALE GENOMIC DNA]</scope>
</reference>
<dbReference type="AlphaFoldDB" id="A0AA86RG12"/>
<accession>A0AA86RG12</accession>
<evidence type="ECO:0000313" key="2">
    <source>
        <dbReference type="EMBL" id="CAL6033790.1"/>
    </source>
</evidence>
<organism evidence="1">
    <name type="scientific">Hexamita inflata</name>
    <dbReference type="NCBI Taxonomy" id="28002"/>
    <lineage>
        <taxon>Eukaryota</taxon>
        <taxon>Metamonada</taxon>
        <taxon>Diplomonadida</taxon>
        <taxon>Hexamitidae</taxon>
        <taxon>Hexamitinae</taxon>
        <taxon>Hexamita</taxon>
    </lineage>
</organism>
<reference evidence="1" key="1">
    <citation type="submission" date="2023-06" db="EMBL/GenBank/DDBJ databases">
        <authorList>
            <person name="Kurt Z."/>
        </authorList>
    </citation>
    <scope>NUCLEOTIDE SEQUENCE</scope>
</reference>
<gene>
    <name evidence="2" type="ORF">HINF_LOCUS35139</name>
    <name evidence="1" type="ORF">HINF_LOCUS65494</name>
</gene>
<comment type="caution">
    <text evidence="1">The sequence shown here is derived from an EMBL/GenBank/DDBJ whole genome shotgun (WGS) entry which is preliminary data.</text>
</comment>
<dbReference type="EMBL" id="CAXDID020000126">
    <property type="protein sequence ID" value="CAL6033790.1"/>
    <property type="molecule type" value="Genomic_DNA"/>
</dbReference>
<evidence type="ECO:0000313" key="3">
    <source>
        <dbReference type="Proteomes" id="UP001642409"/>
    </source>
</evidence>
<keyword evidence="3" id="KW-1185">Reference proteome</keyword>
<sequence length="147" mass="17014">MYQRISVKLLPLLPTHENLRPENEVVRRGGEDILCFAPTAGCGLQAVRSTPEQNILTDQKFLPQLPKETRNWKQNRLARTIVQSKRVPIGSEYIKGAVQLRNSPDVRHAHGYYSQPIEVIILFYQNMFNDYISILTLLMIIQCILYF</sequence>
<dbReference type="Proteomes" id="UP001642409">
    <property type="component" value="Unassembled WGS sequence"/>
</dbReference>
<dbReference type="EMBL" id="CATOUU010001180">
    <property type="protein sequence ID" value="CAI9977849.1"/>
    <property type="molecule type" value="Genomic_DNA"/>
</dbReference>
<evidence type="ECO:0000313" key="1">
    <source>
        <dbReference type="EMBL" id="CAI9977849.1"/>
    </source>
</evidence>
<name>A0AA86RG12_9EUKA</name>
<proteinExistence type="predicted"/>
<protein>
    <submittedName>
        <fullName evidence="2">Hypothetical_protein</fullName>
    </submittedName>
</protein>